<dbReference type="KEGG" id="dmp:FAK_23450"/>
<keyword evidence="6" id="KW-1185">Reference proteome</keyword>
<dbReference type="InterPro" id="IPR008567">
    <property type="entry name" value="BKACE"/>
</dbReference>
<evidence type="ECO:0000256" key="2">
    <source>
        <dbReference type="ARBA" id="ARBA00022679"/>
    </source>
</evidence>
<keyword evidence="3" id="KW-0479">Metal-binding</keyword>
<comment type="cofactor">
    <cofactor evidence="1">
        <name>Zn(2+)</name>
        <dbReference type="ChEBI" id="CHEBI:29105"/>
    </cofactor>
</comment>
<proteinExistence type="predicted"/>
<dbReference type="GO" id="GO:0043720">
    <property type="term" value="F:3-keto-5-aminohexanoate cleavage activity"/>
    <property type="evidence" value="ECO:0007669"/>
    <property type="project" value="InterPro"/>
</dbReference>
<dbReference type="Proteomes" id="UP001366166">
    <property type="component" value="Chromosome"/>
</dbReference>
<evidence type="ECO:0000313" key="6">
    <source>
        <dbReference type="Proteomes" id="UP001366166"/>
    </source>
</evidence>
<evidence type="ECO:0000256" key="3">
    <source>
        <dbReference type="ARBA" id="ARBA00022723"/>
    </source>
</evidence>
<keyword evidence="2" id="KW-0808">Transferase</keyword>
<dbReference type="PANTHER" id="PTHR37418">
    <property type="entry name" value="3-KETO-5-AMINOHEXANOATE CLEAVAGE ENZYME-RELATED"/>
    <property type="match status" value="1"/>
</dbReference>
<protein>
    <submittedName>
        <fullName evidence="5">3-keto-5-aminohexanoate cleavage protein</fullName>
    </submittedName>
</protein>
<dbReference type="RefSeq" id="WP_338599479.1">
    <property type="nucleotide sequence ID" value="NZ_AP028679.1"/>
</dbReference>
<dbReference type="Pfam" id="PF05853">
    <property type="entry name" value="BKACE"/>
    <property type="match status" value="1"/>
</dbReference>
<dbReference type="Gene3D" id="3.20.20.70">
    <property type="entry name" value="Aldolase class I"/>
    <property type="match status" value="1"/>
</dbReference>
<evidence type="ECO:0000256" key="4">
    <source>
        <dbReference type="ARBA" id="ARBA00022833"/>
    </source>
</evidence>
<dbReference type="InterPro" id="IPR013785">
    <property type="entry name" value="Aldolase_TIM"/>
</dbReference>
<name>A0AAU9EQ85_9BACT</name>
<sequence>MESRPLDKNKVVITVAQTGAMSSKSMNPNVPEQPDEIAQSAYDCFNEGAAICHIHARGKDGQPTADTDIYQDIHDRIRAKCNMIIQDSTGGGPNLSQEERIQCLKTGPEMASLNMGSLMRIGGPYKGTAWSNMPEEIDHYVREMAKYNVKPEMEVFNHAMLVDVRRVIEEGLVAKPYYVNIVLGMRYQGAEPATPDTLYSIVKALPPDTIFNVTGVGSAQTTMANMSMLLGGCVRVGMEDNLYYRKGEPVESNAQLVARIVRIARELGKEPATPEETRAYFGLDPVAA</sequence>
<dbReference type="GO" id="GO:0046872">
    <property type="term" value="F:metal ion binding"/>
    <property type="evidence" value="ECO:0007669"/>
    <property type="project" value="UniProtKB-KW"/>
</dbReference>
<dbReference type="PANTHER" id="PTHR37418:SF2">
    <property type="entry name" value="3-KETO-5-AMINOHEXANOATE CLEAVAGE ENZYME"/>
    <property type="match status" value="1"/>
</dbReference>
<keyword evidence="4" id="KW-0862">Zinc</keyword>
<reference evidence="6" key="1">
    <citation type="journal article" date="2023" name="Arch. Microbiol.">
        <title>Desulfoferula mesophilus gen. nov. sp. nov., a mesophilic sulfate-reducing bacterium isolated from a brackish lake sediment.</title>
        <authorList>
            <person name="Watanabe T."/>
            <person name="Yabe T."/>
            <person name="Tsuji J.M."/>
            <person name="Fukui M."/>
        </authorList>
    </citation>
    <scope>NUCLEOTIDE SEQUENCE [LARGE SCALE GENOMIC DNA]</scope>
    <source>
        <strain evidence="6">12FAK</strain>
    </source>
</reference>
<dbReference type="AlphaFoldDB" id="A0AAU9EQ85"/>
<dbReference type="EMBL" id="AP028679">
    <property type="protein sequence ID" value="BEQ15279.1"/>
    <property type="molecule type" value="Genomic_DNA"/>
</dbReference>
<gene>
    <name evidence="5" type="ORF">FAK_23450</name>
</gene>
<organism evidence="5 6">
    <name type="scientific">Desulfoferula mesophila</name>
    <dbReference type="NCBI Taxonomy" id="3058419"/>
    <lineage>
        <taxon>Bacteria</taxon>
        <taxon>Pseudomonadati</taxon>
        <taxon>Thermodesulfobacteriota</taxon>
        <taxon>Desulfarculia</taxon>
        <taxon>Desulfarculales</taxon>
        <taxon>Desulfarculaceae</taxon>
        <taxon>Desulfoferula</taxon>
    </lineage>
</organism>
<evidence type="ECO:0000313" key="5">
    <source>
        <dbReference type="EMBL" id="BEQ15279.1"/>
    </source>
</evidence>
<accession>A0AAU9EQ85</accession>
<evidence type="ECO:0000256" key="1">
    <source>
        <dbReference type="ARBA" id="ARBA00001947"/>
    </source>
</evidence>